<protein>
    <submittedName>
        <fullName evidence="2">Uncharacterized protein</fullName>
    </submittedName>
</protein>
<dbReference type="Proteomes" id="UP000076798">
    <property type="component" value="Unassembled WGS sequence"/>
</dbReference>
<proteinExistence type="predicted"/>
<keyword evidence="1" id="KW-0812">Transmembrane</keyword>
<gene>
    <name evidence="2" type="ORF">SISSUDRAFT_1067836</name>
</gene>
<evidence type="ECO:0000256" key="1">
    <source>
        <dbReference type="SAM" id="Phobius"/>
    </source>
</evidence>
<reference evidence="2 3" key="1">
    <citation type="journal article" date="2016" name="Mol. Biol. Evol.">
        <title>Comparative Genomics of Early-Diverging Mushroom-Forming Fungi Provides Insights into the Origins of Lignocellulose Decay Capabilities.</title>
        <authorList>
            <person name="Nagy L.G."/>
            <person name="Riley R."/>
            <person name="Tritt A."/>
            <person name="Adam C."/>
            <person name="Daum C."/>
            <person name="Floudas D."/>
            <person name="Sun H."/>
            <person name="Yadav J.S."/>
            <person name="Pangilinan J."/>
            <person name="Larsson K.H."/>
            <person name="Matsuura K."/>
            <person name="Barry K."/>
            <person name="Labutti K."/>
            <person name="Kuo R."/>
            <person name="Ohm R.A."/>
            <person name="Bhattacharya S.S."/>
            <person name="Shirouzu T."/>
            <person name="Yoshinaga Y."/>
            <person name="Martin F.M."/>
            <person name="Grigoriev I.V."/>
            <person name="Hibbett D.S."/>
        </authorList>
    </citation>
    <scope>NUCLEOTIDE SEQUENCE [LARGE SCALE GENOMIC DNA]</scope>
    <source>
        <strain evidence="2 3">HHB10207 ss-3</strain>
    </source>
</reference>
<evidence type="ECO:0000313" key="3">
    <source>
        <dbReference type="Proteomes" id="UP000076798"/>
    </source>
</evidence>
<keyword evidence="1" id="KW-1133">Transmembrane helix</keyword>
<sequence>MSSSANSTPLCYLALASAGIILMYGLLTVIRDGFYHLASVGQWKFEANEFDKTEVPVC</sequence>
<keyword evidence="3" id="KW-1185">Reference proteome</keyword>
<organism evidence="2 3">
    <name type="scientific">Sistotremastrum suecicum HHB10207 ss-3</name>
    <dbReference type="NCBI Taxonomy" id="1314776"/>
    <lineage>
        <taxon>Eukaryota</taxon>
        <taxon>Fungi</taxon>
        <taxon>Dikarya</taxon>
        <taxon>Basidiomycota</taxon>
        <taxon>Agaricomycotina</taxon>
        <taxon>Agaricomycetes</taxon>
        <taxon>Sistotremastrales</taxon>
        <taxon>Sistotremastraceae</taxon>
        <taxon>Sistotremastrum</taxon>
    </lineage>
</organism>
<feature type="transmembrane region" description="Helical" evidence="1">
    <location>
        <begin position="12"/>
        <end position="30"/>
    </location>
</feature>
<dbReference type="EMBL" id="KV428635">
    <property type="protein sequence ID" value="KZT31346.1"/>
    <property type="molecule type" value="Genomic_DNA"/>
</dbReference>
<evidence type="ECO:0000313" key="2">
    <source>
        <dbReference type="EMBL" id="KZT31346.1"/>
    </source>
</evidence>
<keyword evidence="1" id="KW-0472">Membrane</keyword>
<dbReference type="AlphaFoldDB" id="A0A165WMT1"/>
<name>A0A165WMT1_9AGAM</name>
<accession>A0A165WMT1</accession>